<feature type="transmembrane region" description="Helical" evidence="2">
    <location>
        <begin position="388"/>
        <end position="409"/>
    </location>
</feature>
<dbReference type="InterPro" id="IPR000560">
    <property type="entry name" value="His_Pase_clade-2"/>
</dbReference>
<name>A0A067SQE5_GALM3</name>
<dbReference type="PANTHER" id="PTHR11567:SF142">
    <property type="entry name" value="PHOSPHOGLYCERATE MUTASE-LIKE PROTEIN"/>
    <property type="match status" value="1"/>
</dbReference>
<sequence>MLLSKVLGVIIIARNGDRYNYYQDPFTYAASNTETTALGEVESNRLGSLVRSTYFDSTSSSYIEGIRSDLVDNNEVKVRVKAGVEGTVVFDSAIALLQGLFPPNPNNKIVLANETTVVAPLGGYQYVPVETVEPGNDRSLESWTNCPAFEKHTKQFYSSADFKSKAQDAAPFFRGVKDYVFGRPTNLENAWNIFDYINSELTHNKTFAYRLPPTFIEQARHWANYHESGVFSDEDITGIGNIAGRTILHTILESLERIAFNGDPLQFMLVETTYQAFISLLHQTGVTKERPELSGIPDYASAIAIELRRGSPPDVRDFLRVRFRNGTSSGFEDVHVFGHHADIPFTEFIYRAENAAITSNKAWMEVCGLKSAQFEILSVPVPPVADNLFTYAMAFLALGGLLFSSVMFFKKRRAEQRRLRLRGEECAIVPVEAMQEKIRLV</sequence>
<keyword evidence="4" id="KW-1185">Reference proteome</keyword>
<dbReference type="InterPro" id="IPR029033">
    <property type="entry name" value="His_PPase_superfam"/>
</dbReference>
<dbReference type="Gene3D" id="3.40.50.1240">
    <property type="entry name" value="Phosphoglycerate mutase-like"/>
    <property type="match status" value="1"/>
</dbReference>
<gene>
    <name evidence="3" type="ORF">GALMADRAFT_255761</name>
</gene>
<dbReference type="OrthoDB" id="258392at2759"/>
<dbReference type="STRING" id="685588.A0A067SQE5"/>
<dbReference type="AlphaFoldDB" id="A0A067SQE5"/>
<comment type="similarity">
    <text evidence="1">Belongs to the histidine acid phosphatase family.</text>
</comment>
<dbReference type="Pfam" id="PF00328">
    <property type="entry name" value="His_Phos_2"/>
    <property type="match status" value="1"/>
</dbReference>
<proteinExistence type="inferred from homology"/>
<accession>A0A067SQE5</accession>
<dbReference type="GO" id="GO:0016791">
    <property type="term" value="F:phosphatase activity"/>
    <property type="evidence" value="ECO:0007669"/>
    <property type="project" value="TreeGrafter"/>
</dbReference>
<evidence type="ECO:0008006" key="5">
    <source>
        <dbReference type="Google" id="ProtNLM"/>
    </source>
</evidence>
<evidence type="ECO:0000313" key="4">
    <source>
        <dbReference type="Proteomes" id="UP000027222"/>
    </source>
</evidence>
<keyword evidence="2" id="KW-0472">Membrane</keyword>
<keyword evidence="2" id="KW-1133">Transmembrane helix</keyword>
<organism evidence="3 4">
    <name type="scientific">Galerina marginata (strain CBS 339.88)</name>
    <dbReference type="NCBI Taxonomy" id="685588"/>
    <lineage>
        <taxon>Eukaryota</taxon>
        <taxon>Fungi</taxon>
        <taxon>Dikarya</taxon>
        <taxon>Basidiomycota</taxon>
        <taxon>Agaricomycotina</taxon>
        <taxon>Agaricomycetes</taxon>
        <taxon>Agaricomycetidae</taxon>
        <taxon>Agaricales</taxon>
        <taxon>Agaricineae</taxon>
        <taxon>Strophariaceae</taxon>
        <taxon>Galerina</taxon>
    </lineage>
</organism>
<keyword evidence="2" id="KW-0812">Transmembrane</keyword>
<evidence type="ECO:0000313" key="3">
    <source>
        <dbReference type="EMBL" id="KDR69904.1"/>
    </source>
</evidence>
<dbReference type="SUPFAM" id="SSF53254">
    <property type="entry name" value="Phosphoglycerate mutase-like"/>
    <property type="match status" value="1"/>
</dbReference>
<reference evidence="4" key="1">
    <citation type="journal article" date="2014" name="Proc. Natl. Acad. Sci. U.S.A.">
        <title>Extensive sampling of basidiomycete genomes demonstrates inadequacy of the white-rot/brown-rot paradigm for wood decay fungi.</title>
        <authorList>
            <person name="Riley R."/>
            <person name="Salamov A.A."/>
            <person name="Brown D.W."/>
            <person name="Nagy L.G."/>
            <person name="Floudas D."/>
            <person name="Held B.W."/>
            <person name="Levasseur A."/>
            <person name="Lombard V."/>
            <person name="Morin E."/>
            <person name="Otillar R."/>
            <person name="Lindquist E.A."/>
            <person name="Sun H."/>
            <person name="LaButti K.M."/>
            <person name="Schmutz J."/>
            <person name="Jabbour D."/>
            <person name="Luo H."/>
            <person name="Baker S.E."/>
            <person name="Pisabarro A.G."/>
            <person name="Walton J.D."/>
            <person name="Blanchette R.A."/>
            <person name="Henrissat B."/>
            <person name="Martin F."/>
            <person name="Cullen D."/>
            <person name="Hibbett D.S."/>
            <person name="Grigoriev I.V."/>
        </authorList>
    </citation>
    <scope>NUCLEOTIDE SEQUENCE [LARGE SCALE GENOMIC DNA]</scope>
    <source>
        <strain evidence="4">CBS 339.88</strain>
    </source>
</reference>
<evidence type="ECO:0000256" key="1">
    <source>
        <dbReference type="ARBA" id="ARBA00005375"/>
    </source>
</evidence>
<dbReference type="InterPro" id="IPR050645">
    <property type="entry name" value="Histidine_acid_phosphatase"/>
</dbReference>
<evidence type="ECO:0000256" key="2">
    <source>
        <dbReference type="SAM" id="Phobius"/>
    </source>
</evidence>
<protein>
    <recommendedName>
        <fullName evidence="5">Phosphoglycerate mutase-like protein</fullName>
    </recommendedName>
</protein>
<dbReference type="EMBL" id="KL142400">
    <property type="protein sequence ID" value="KDR69904.1"/>
    <property type="molecule type" value="Genomic_DNA"/>
</dbReference>
<dbReference type="HOGENOM" id="CLU_023111_2_1_1"/>
<dbReference type="PANTHER" id="PTHR11567">
    <property type="entry name" value="ACID PHOSPHATASE-RELATED"/>
    <property type="match status" value="1"/>
</dbReference>
<dbReference type="Proteomes" id="UP000027222">
    <property type="component" value="Unassembled WGS sequence"/>
</dbReference>